<evidence type="ECO:0000313" key="2">
    <source>
        <dbReference type="EMBL" id="RDH17624.1"/>
    </source>
</evidence>
<reference evidence="2 3" key="1">
    <citation type="submission" date="2018-07" db="EMBL/GenBank/DDBJ databases">
        <title>Section-level genome sequencing of Aspergillus section Nigri to investigate inter- and intra-species variation.</title>
        <authorList>
            <consortium name="DOE Joint Genome Institute"/>
            <person name="Vesth T.C."/>
            <person name="Nybo J.L."/>
            <person name="Theobald S."/>
            <person name="Frisvad J.C."/>
            <person name="Larsen T.O."/>
            <person name="Nielsen K.F."/>
            <person name="Hoof J.B."/>
            <person name="Brandl J."/>
            <person name="Salamov A."/>
            <person name="Riley R."/>
            <person name="Gladden J.M."/>
            <person name="Phatale P."/>
            <person name="Nielsen M.T."/>
            <person name="Lyhne E.K."/>
            <person name="Kogle M.E."/>
            <person name="Strasser K."/>
            <person name="McDonnell E."/>
            <person name="Barry K."/>
            <person name="Clum A."/>
            <person name="Chen C."/>
            <person name="Nolan M."/>
            <person name="Sandor L."/>
            <person name="Kuo A."/>
            <person name="Lipzen A."/>
            <person name="Hainaut M."/>
            <person name="Drula E."/>
            <person name="Tsang A."/>
            <person name="Magnuson J.K."/>
            <person name="Henrissat B."/>
            <person name="Wiebenga A."/>
            <person name="Simmons B.A."/>
            <person name="Makela M.R."/>
            <person name="De vries R.P."/>
            <person name="Grigoriev I.V."/>
            <person name="Mortensen U.H."/>
            <person name="Baker S.E."/>
            <person name="Andersen M.R."/>
        </authorList>
    </citation>
    <scope>NUCLEOTIDE SEQUENCE [LARGE SCALE GENOMIC DNA]</scope>
    <source>
        <strain evidence="2 3">ATCC 13496</strain>
    </source>
</reference>
<name>A0A370BPZ1_ASPNG</name>
<protein>
    <submittedName>
        <fullName evidence="2">Uncharacterized protein</fullName>
    </submittedName>
</protein>
<feature type="transmembrane region" description="Helical" evidence="1">
    <location>
        <begin position="74"/>
        <end position="99"/>
    </location>
</feature>
<keyword evidence="1" id="KW-0472">Membrane</keyword>
<dbReference type="Proteomes" id="UP000253845">
    <property type="component" value="Unassembled WGS sequence"/>
</dbReference>
<organism evidence="2 3">
    <name type="scientific">Aspergillus niger ATCC 13496</name>
    <dbReference type="NCBI Taxonomy" id="1353008"/>
    <lineage>
        <taxon>Eukaryota</taxon>
        <taxon>Fungi</taxon>
        <taxon>Dikarya</taxon>
        <taxon>Ascomycota</taxon>
        <taxon>Pezizomycotina</taxon>
        <taxon>Eurotiomycetes</taxon>
        <taxon>Eurotiomycetidae</taxon>
        <taxon>Eurotiales</taxon>
        <taxon>Aspergillaceae</taxon>
        <taxon>Aspergillus</taxon>
        <taxon>Aspergillus subgen. Circumdati</taxon>
    </lineage>
</organism>
<dbReference type="AlphaFoldDB" id="A0A370BPZ1"/>
<accession>A0A370BPZ1</accession>
<proteinExistence type="predicted"/>
<evidence type="ECO:0000313" key="3">
    <source>
        <dbReference type="Proteomes" id="UP000253845"/>
    </source>
</evidence>
<keyword evidence="1" id="KW-1133">Transmembrane helix</keyword>
<dbReference type="VEuPathDB" id="FungiDB:M747DRAFT_97498"/>
<keyword evidence="1" id="KW-0812">Transmembrane</keyword>
<sequence length="109" mass="12484">MPAVGQGVRGFACFIVNTRNHWSGPDYSSPRRGQKSSTTYIDYRRDIPFYIYVTFILSRRPGLGALWACGNSVVLHIVFISSFSFFFFLAASFDVIFSYSELINVYGRW</sequence>
<evidence type="ECO:0000256" key="1">
    <source>
        <dbReference type="SAM" id="Phobius"/>
    </source>
</evidence>
<dbReference type="EMBL" id="KZ851929">
    <property type="protein sequence ID" value="RDH17624.1"/>
    <property type="molecule type" value="Genomic_DNA"/>
</dbReference>
<gene>
    <name evidence="2" type="ORF">M747DRAFT_97498</name>
</gene>